<feature type="transmembrane region" description="Helical" evidence="8">
    <location>
        <begin position="35"/>
        <end position="60"/>
    </location>
</feature>
<sequence length="634" mass="68885">MHTAWYDLYANLAVVALLLSVWTHAQYWLENRTPILRNILFGALMGIGAVATMILSVELLPGVFIDLRTSILAVAALFGGPLSALVASAIAIAYRLFIGGDGAMAGAMSIALASALGLVLLALIRRRAIRHTDVLALALLVAGTTLASIKMLPKDSATLMWDNFALPAAVMIFVAVMLAGAAILHGRNAAHEQYLLRAALAQAPNFQYIKNAKSEFVAVNQGVATINGFATPDDMEGKTDFDLVPPDRAQALIVAEQEIMRTGVPITDNEEVLPGANGDQRWFTTTKVPLYNRDGGVIGLAGVTQDVTTRKQLETELRDSRNLLSYALTEMSDGLAMFDKSGVLIFSNDRYRSIFPSTSDMRVPGVHLRDILKAVIATGEQTNIPENAGDAWMEKILTNLGKDSVEEARLSDGSWLYIRTRPTPDGSAMVVVSDISEIKQAEQKLVDLNVELQQLATTDGLTNLLNRRAFDNAIDIELGRAARARTDFSVLMIDIDHFKPYNDTYGHPAGDECLRVVAQCLRSTLTRSTDIAARYGGEEFAVILPGIDEDQAYQSAEKIRQSLRALSIPHSGSKKNVITVSIGLATYPPSAIHRRASEILTRADEALYDAKAAGRDRVTGWQRRHDIQSPTGTS</sequence>
<evidence type="ECO:0000256" key="4">
    <source>
        <dbReference type="ARBA" id="ARBA00022692"/>
    </source>
</evidence>
<dbReference type="PROSITE" id="PS50113">
    <property type="entry name" value="PAC"/>
    <property type="match status" value="1"/>
</dbReference>
<keyword evidence="3" id="KW-1003">Cell membrane</keyword>
<comment type="catalytic activity">
    <reaction evidence="7">
        <text>2 GTP = 3',3'-c-di-GMP + 2 diphosphate</text>
        <dbReference type="Rhea" id="RHEA:24898"/>
        <dbReference type="ChEBI" id="CHEBI:33019"/>
        <dbReference type="ChEBI" id="CHEBI:37565"/>
        <dbReference type="ChEBI" id="CHEBI:58805"/>
        <dbReference type="EC" id="2.7.7.65"/>
    </reaction>
</comment>
<reference evidence="11 12" key="1">
    <citation type="submission" date="2023-02" db="EMBL/GenBank/DDBJ databases">
        <title>Devosia algicola sp. nov., isolated from the phycosphere of marine algae.</title>
        <authorList>
            <person name="Kim J.M."/>
            <person name="Lee J.K."/>
            <person name="Choi B.J."/>
            <person name="Bayburt H."/>
            <person name="Jeon C.O."/>
        </authorList>
    </citation>
    <scope>NUCLEOTIDE SEQUENCE [LARGE SCALE GENOMIC DNA]</scope>
    <source>
        <strain evidence="11 12">G20-9</strain>
    </source>
</reference>
<feature type="transmembrane region" description="Helical" evidence="8">
    <location>
        <begin position="164"/>
        <end position="184"/>
    </location>
</feature>
<dbReference type="PROSITE" id="PS50887">
    <property type="entry name" value="GGDEF"/>
    <property type="match status" value="1"/>
</dbReference>
<dbReference type="PANTHER" id="PTHR45138">
    <property type="entry name" value="REGULATORY COMPONENTS OF SENSORY TRANSDUCTION SYSTEM"/>
    <property type="match status" value="1"/>
</dbReference>
<dbReference type="InterPro" id="IPR013656">
    <property type="entry name" value="PAS_4"/>
</dbReference>
<keyword evidence="12" id="KW-1185">Reference proteome</keyword>
<evidence type="ECO:0000256" key="2">
    <source>
        <dbReference type="ARBA" id="ARBA00012528"/>
    </source>
</evidence>
<dbReference type="Proteomes" id="UP001220530">
    <property type="component" value="Chromosome"/>
</dbReference>
<feature type="transmembrane region" description="Helical" evidence="8">
    <location>
        <begin position="72"/>
        <end position="97"/>
    </location>
</feature>
<dbReference type="SMART" id="SM00267">
    <property type="entry name" value="GGDEF"/>
    <property type="match status" value="1"/>
</dbReference>
<name>A0ABY7YIZ6_9HYPH</name>
<dbReference type="Gene3D" id="3.30.70.270">
    <property type="match status" value="1"/>
</dbReference>
<dbReference type="InterPro" id="IPR000700">
    <property type="entry name" value="PAS-assoc_C"/>
</dbReference>
<evidence type="ECO:0000259" key="9">
    <source>
        <dbReference type="PROSITE" id="PS50113"/>
    </source>
</evidence>
<evidence type="ECO:0000259" key="10">
    <source>
        <dbReference type="PROSITE" id="PS50887"/>
    </source>
</evidence>
<evidence type="ECO:0000313" key="11">
    <source>
        <dbReference type="EMBL" id="WDR01250.1"/>
    </source>
</evidence>
<evidence type="ECO:0000256" key="3">
    <source>
        <dbReference type="ARBA" id="ARBA00022475"/>
    </source>
</evidence>
<feature type="transmembrane region" description="Helical" evidence="8">
    <location>
        <begin position="103"/>
        <end position="122"/>
    </location>
</feature>
<keyword evidence="4 8" id="KW-0812">Transmembrane</keyword>
<dbReference type="Pfam" id="PF07694">
    <property type="entry name" value="5TM-5TMR_LYT"/>
    <property type="match status" value="1"/>
</dbReference>
<organism evidence="11 12">
    <name type="scientific">Devosia algicola</name>
    <dbReference type="NCBI Taxonomy" id="3026418"/>
    <lineage>
        <taxon>Bacteria</taxon>
        <taxon>Pseudomonadati</taxon>
        <taxon>Pseudomonadota</taxon>
        <taxon>Alphaproteobacteria</taxon>
        <taxon>Hyphomicrobiales</taxon>
        <taxon>Devosiaceae</taxon>
        <taxon>Devosia</taxon>
    </lineage>
</organism>
<feature type="domain" description="PAC" evidence="9">
    <location>
        <begin position="267"/>
        <end position="319"/>
    </location>
</feature>
<comment type="subcellular location">
    <subcellularLocation>
        <location evidence="1">Cell membrane</location>
        <topology evidence="1">Multi-pass membrane protein</topology>
    </subcellularLocation>
</comment>
<dbReference type="SUPFAM" id="SSF55785">
    <property type="entry name" value="PYP-like sensor domain (PAS domain)"/>
    <property type="match status" value="2"/>
</dbReference>
<dbReference type="CDD" id="cd00130">
    <property type="entry name" value="PAS"/>
    <property type="match status" value="1"/>
</dbReference>
<dbReference type="SUPFAM" id="SSF55073">
    <property type="entry name" value="Nucleotide cyclase"/>
    <property type="match status" value="1"/>
</dbReference>
<keyword evidence="6 8" id="KW-0472">Membrane</keyword>
<evidence type="ECO:0000256" key="7">
    <source>
        <dbReference type="ARBA" id="ARBA00034247"/>
    </source>
</evidence>
<dbReference type="PANTHER" id="PTHR45138:SF9">
    <property type="entry name" value="DIGUANYLATE CYCLASE DGCM-RELATED"/>
    <property type="match status" value="1"/>
</dbReference>
<accession>A0ABY7YIZ6</accession>
<dbReference type="InterPro" id="IPR011620">
    <property type="entry name" value="Sig_transdc_His_kinase_LytS_TM"/>
</dbReference>
<feature type="transmembrane region" description="Helical" evidence="8">
    <location>
        <begin position="12"/>
        <end position="29"/>
    </location>
</feature>
<dbReference type="Gene3D" id="3.30.450.20">
    <property type="entry name" value="PAS domain"/>
    <property type="match status" value="2"/>
</dbReference>
<dbReference type="Pfam" id="PF08448">
    <property type="entry name" value="PAS_4"/>
    <property type="match status" value="1"/>
</dbReference>
<dbReference type="InterPro" id="IPR043128">
    <property type="entry name" value="Rev_trsase/Diguanyl_cyclase"/>
</dbReference>
<keyword evidence="5 8" id="KW-1133">Transmembrane helix</keyword>
<keyword evidence="11" id="KW-0548">Nucleotidyltransferase</keyword>
<dbReference type="Pfam" id="PF12860">
    <property type="entry name" value="PAS_7"/>
    <property type="match status" value="1"/>
</dbReference>
<feature type="domain" description="GGDEF" evidence="10">
    <location>
        <begin position="486"/>
        <end position="623"/>
    </location>
</feature>
<evidence type="ECO:0000256" key="8">
    <source>
        <dbReference type="SAM" id="Phobius"/>
    </source>
</evidence>
<evidence type="ECO:0000256" key="6">
    <source>
        <dbReference type="ARBA" id="ARBA00023136"/>
    </source>
</evidence>
<evidence type="ECO:0000256" key="1">
    <source>
        <dbReference type="ARBA" id="ARBA00004651"/>
    </source>
</evidence>
<keyword evidence="11" id="KW-0808">Transferase</keyword>
<evidence type="ECO:0000256" key="5">
    <source>
        <dbReference type="ARBA" id="ARBA00022989"/>
    </source>
</evidence>
<evidence type="ECO:0000313" key="12">
    <source>
        <dbReference type="Proteomes" id="UP001220530"/>
    </source>
</evidence>
<dbReference type="InterPro" id="IPR000160">
    <property type="entry name" value="GGDEF_dom"/>
</dbReference>
<dbReference type="InterPro" id="IPR029787">
    <property type="entry name" value="Nucleotide_cyclase"/>
</dbReference>
<dbReference type="InterPro" id="IPR035965">
    <property type="entry name" value="PAS-like_dom_sf"/>
</dbReference>
<gene>
    <name evidence="11" type="ORF">PSQ19_10335</name>
</gene>
<proteinExistence type="predicted"/>
<dbReference type="CDD" id="cd01949">
    <property type="entry name" value="GGDEF"/>
    <property type="match status" value="1"/>
</dbReference>
<dbReference type="EMBL" id="CP118246">
    <property type="protein sequence ID" value="WDR01250.1"/>
    <property type="molecule type" value="Genomic_DNA"/>
</dbReference>
<dbReference type="InterPro" id="IPR000014">
    <property type="entry name" value="PAS"/>
</dbReference>
<dbReference type="GO" id="GO:0052621">
    <property type="term" value="F:diguanylate cyclase activity"/>
    <property type="evidence" value="ECO:0007669"/>
    <property type="project" value="UniProtKB-EC"/>
</dbReference>
<dbReference type="RefSeq" id="WP_282217661.1">
    <property type="nucleotide sequence ID" value="NZ_CP118246.1"/>
</dbReference>
<dbReference type="InterPro" id="IPR050469">
    <property type="entry name" value="Diguanylate_Cyclase"/>
</dbReference>
<dbReference type="Pfam" id="PF00990">
    <property type="entry name" value="GGDEF"/>
    <property type="match status" value="1"/>
</dbReference>
<dbReference type="NCBIfam" id="TIGR00229">
    <property type="entry name" value="sensory_box"/>
    <property type="match status" value="1"/>
</dbReference>
<protein>
    <recommendedName>
        <fullName evidence="2">diguanylate cyclase</fullName>
        <ecNumber evidence="2">2.7.7.65</ecNumber>
    </recommendedName>
</protein>
<dbReference type="EC" id="2.7.7.65" evidence="2"/>
<dbReference type="NCBIfam" id="TIGR00254">
    <property type="entry name" value="GGDEF"/>
    <property type="match status" value="1"/>
</dbReference>